<comment type="caution">
    <text evidence="9">The sequence shown here is derived from an EMBL/GenBank/DDBJ whole genome shotgun (WGS) entry which is preliminary data.</text>
</comment>
<dbReference type="GO" id="GO:0003774">
    <property type="term" value="F:cytoskeletal motor activity"/>
    <property type="evidence" value="ECO:0007669"/>
    <property type="project" value="InterPro"/>
</dbReference>
<keyword evidence="9" id="KW-0966">Cell projection</keyword>
<evidence type="ECO:0000256" key="3">
    <source>
        <dbReference type="ARBA" id="ARBA00021897"/>
    </source>
</evidence>
<proteinExistence type="inferred from homology"/>
<gene>
    <name evidence="9" type="primary">fliN_2</name>
    <name evidence="9" type="ORF">Lqui_2852</name>
</gene>
<name>A0A0W0XLC7_9GAMM</name>
<keyword evidence="5" id="KW-0145">Chemotaxis</keyword>
<evidence type="ECO:0000256" key="4">
    <source>
        <dbReference type="ARBA" id="ARBA00022475"/>
    </source>
</evidence>
<reference evidence="9 10" key="1">
    <citation type="submission" date="2015-11" db="EMBL/GenBank/DDBJ databases">
        <title>Genomic analysis of 38 Legionella species identifies large and diverse effector repertoires.</title>
        <authorList>
            <person name="Burstein D."/>
            <person name="Amaro F."/>
            <person name="Zusman T."/>
            <person name="Lifshitz Z."/>
            <person name="Cohen O."/>
            <person name="Gilbert J.A."/>
            <person name="Pupko T."/>
            <person name="Shuman H.A."/>
            <person name="Segal G."/>
        </authorList>
    </citation>
    <scope>NUCLEOTIDE SEQUENCE [LARGE SCALE GENOMIC DNA]</scope>
    <source>
        <strain evidence="9 10">CDC#1442-AUS-E</strain>
    </source>
</reference>
<dbReference type="AlphaFoldDB" id="A0A0W0XLC7"/>
<dbReference type="SUPFAM" id="SSF101801">
    <property type="entry name" value="Surface presentation of antigens (SPOA)"/>
    <property type="match status" value="1"/>
</dbReference>
<keyword evidence="6" id="KW-0283">Flagellar rotation</keyword>
<dbReference type="STRING" id="45073.Lqui_2852"/>
<dbReference type="PANTHER" id="PTHR43484:SF1">
    <property type="entry name" value="FLAGELLAR MOTOR SWITCH PROTEIN FLIN"/>
    <property type="match status" value="1"/>
</dbReference>
<evidence type="ECO:0000256" key="1">
    <source>
        <dbReference type="ARBA" id="ARBA00004413"/>
    </source>
</evidence>
<evidence type="ECO:0000256" key="5">
    <source>
        <dbReference type="ARBA" id="ARBA00022500"/>
    </source>
</evidence>
<keyword evidence="9" id="KW-0282">Flagellum</keyword>
<comment type="subcellular location">
    <subcellularLocation>
        <location evidence="1">Cell membrane</location>
        <topology evidence="1">Peripheral membrane protein</topology>
        <orientation evidence="1">Cytoplasmic side</orientation>
    </subcellularLocation>
</comment>
<dbReference type="GO" id="GO:0009425">
    <property type="term" value="C:bacterial-type flagellum basal body"/>
    <property type="evidence" value="ECO:0007669"/>
    <property type="project" value="InterPro"/>
</dbReference>
<dbReference type="GO" id="GO:0006935">
    <property type="term" value="P:chemotaxis"/>
    <property type="evidence" value="ECO:0007669"/>
    <property type="project" value="UniProtKB-KW"/>
</dbReference>
<organism evidence="9 10">
    <name type="scientific">Legionella quinlivanii</name>
    <dbReference type="NCBI Taxonomy" id="45073"/>
    <lineage>
        <taxon>Bacteria</taxon>
        <taxon>Pseudomonadati</taxon>
        <taxon>Pseudomonadota</taxon>
        <taxon>Gammaproteobacteria</taxon>
        <taxon>Legionellales</taxon>
        <taxon>Legionellaceae</taxon>
        <taxon>Legionella</taxon>
    </lineage>
</organism>
<evidence type="ECO:0000313" key="10">
    <source>
        <dbReference type="Proteomes" id="UP000054618"/>
    </source>
</evidence>
<keyword evidence="9" id="KW-0969">Cilium</keyword>
<keyword evidence="7" id="KW-0472">Membrane</keyword>
<sequence>MTTLVKKIHFPELQAKDSTDTVKADYLGLLGNVEVECQIRIGSLKLSIAELKQLTRGKVLNLLQKTNEPVDVLLNNQVFARGELMSCDDYFAVQILEVSQ</sequence>
<protein>
    <recommendedName>
        <fullName evidence="3">Flagellar motor switch protein FliN</fullName>
    </recommendedName>
</protein>
<dbReference type="OrthoDB" id="5644966at2"/>
<dbReference type="PRINTS" id="PR00956">
    <property type="entry name" value="FLGMOTORFLIN"/>
</dbReference>
<dbReference type="PANTHER" id="PTHR43484">
    <property type="match status" value="1"/>
</dbReference>
<accession>A0A0W0XLC7</accession>
<dbReference type="GO" id="GO:0071973">
    <property type="term" value="P:bacterial-type flagellum-dependent cell motility"/>
    <property type="evidence" value="ECO:0007669"/>
    <property type="project" value="InterPro"/>
</dbReference>
<dbReference type="Pfam" id="PF01052">
    <property type="entry name" value="FliMN_C"/>
    <property type="match status" value="1"/>
</dbReference>
<evidence type="ECO:0000256" key="6">
    <source>
        <dbReference type="ARBA" id="ARBA00022779"/>
    </source>
</evidence>
<feature type="domain" description="Flagellar motor switch protein FliN-like C-terminal" evidence="8">
    <location>
        <begin position="30"/>
        <end position="98"/>
    </location>
</feature>
<dbReference type="InterPro" id="IPR051469">
    <property type="entry name" value="FliN/MopA/SpaO"/>
</dbReference>
<dbReference type="InterPro" id="IPR036429">
    <property type="entry name" value="SpoA-like_sf"/>
</dbReference>
<dbReference type="Proteomes" id="UP000054618">
    <property type="component" value="Unassembled WGS sequence"/>
</dbReference>
<keyword evidence="4" id="KW-1003">Cell membrane</keyword>
<dbReference type="EMBL" id="LNYS01000025">
    <property type="protein sequence ID" value="KTD45381.1"/>
    <property type="molecule type" value="Genomic_DNA"/>
</dbReference>
<dbReference type="RefSeq" id="WP_058508908.1">
    <property type="nucleotide sequence ID" value="NZ_CAAAIK010000014.1"/>
</dbReference>
<keyword evidence="10" id="KW-1185">Reference proteome</keyword>
<evidence type="ECO:0000256" key="7">
    <source>
        <dbReference type="ARBA" id="ARBA00023136"/>
    </source>
</evidence>
<dbReference type="Gene3D" id="2.30.330.10">
    <property type="entry name" value="SpoA-like"/>
    <property type="match status" value="1"/>
</dbReference>
<evidence type="ECO:0000259" key="8">
    <source>
        <dbReference type="Pfam" id="PF01052"/>
    </source>
</evidence>
<dbReference type="InterPro" id="IPR001172">
    <property type="entry name" value="FliN_T3SS_HrcQb"/>
</dbReference>
<dbReference type="PATRIC" id="fig|45073.5.peg.3028"/>
<evidence type="ECO:0000313" key="9">
    <source>
        <dbReference type="EMBL" id="KTD45381.1"/>
    </source>
</evidence>
<dbReference type="InterPro" id="IPR001543">
    <property type="entry name" value="FliN-like_C"/>
</dbReference>
<comment type="similarity">
    <text evidence="2">Belongs to the FliN/MopA/SpaO family.</text>
</comment>
<evidence type="ECO:0000256" key="2">
    <source>
        <dbReference type="ARBA" id="ARBA00009226"/>
    </source>
</evidence>
<dbReference type="GO" id="GO:0005886">
    <property type="term" value="C:plasma membrane"/>
    <property type="evidence" value="ECO:0007669"/>
    <property type="project" value="UniProtKB-SubCell"/>
</dbReference>